<evidence type="ECO:0000256" key="1">
    <source>
        <dbReference type="SAM" id="MobiDB-lite"/>
    </source>
</evidence>
<feature type="compositionally biased region" description="Low complexity" evidence="1">
    <location>
        <begin position="142"/>
        <end position="157"/>
    </location>
</feature>
<dbReference type="EMBL" id="RDQH01000341">
    <property type="protein sequence ID" value="RXH75182.1"/>
    <property type="molecule type" value="Genomic_DNA"/>
</dbReference>
<dbReference type="AlphaFoldDB" id="A0A498HYX4"/>
<keyword evidence="3" id="KW-1185">Reference proteome</keyword>
<accession>A0A498HYX4</accession>
<feature type="region of interest" description="Disordered" evidence="1">
    <location>
        <begin position="132"/>
        <end position="157"/>
    </location>
</feature>
<name>A0A498HYX4_MALDO</name>
<comment type="caution">
    <text evidence="2">The sequence shown here is derived from an EMBL/GenBank/DDBJ whole genome shotgun (WGS) entry which is preliminary data.</text>
</comment>
<evidence type="ECO:0000313" key="2">
    <source>
        <dbReference type="EMBL" id="RXH75182.1"/>
    </source>
</evidence>
<sequence length="157" mass="17925">MTVCQYHTIISPHDMLNFTLVCRLFGSRHGAPTNKETPFKYFSVKLKKVTQYRNFAEDFRLQRFIESFKQLQVSSQEYIVKYILKTLLDNILEYCKFVPSAEAAYASTYWFEEDLPFVHEFMKVKTPNLRGGGATAQGGGATTITQGSQGTNQQSGR</sequence>
<dbReference type="Proteomes" id="UP000290289">
    <property type="component" value="Chromosome 15"/>
</dbReference>
<dbReference type="STRING" id="3750.A0A498HYX4"/>
<evidence type="ECO:0000313" key="3">
    <source>
        <dbReference type="Proteomes" id="UP000290289"/>
    </source>
</evidence>
<feature type="compositionally biased region" description="Gly residues" evidence="1">
    <location>
        <begin position="132"/>
        <end position="141"/>
    </location>
</feature>
<protein>
    <submittedName>
        <fullName evidence="2">Uncharacterized protein</fullName>
    </submittedName>
</protein>
<gene>
    <name evidence="2" type="ORF">DVH24_029903</name>
</gene>
<proteinExistence type="predicted"/>
<reference evidence="2 3" key="1">
    <citation type="submission" date="2018-10" db="EMBL/GenBank/DDBJ databases">
        <title>A high-quality apple genome assembly.</title>
        <authorList>
            <person name="Hu J."/>
        </authorList>
    </citation>
    <scope>NUCLEOTIDE SEQUENCE [LARGE SCALE GENOMIC DNA]</scope>
    <source>
        <strain evidence="3">cv. HFTH1</strain>
        <tissue evidence="2">Young leaf</tissue>
    </source>
</reference>
<organism evidence="2 3">
    <name type="scientific">Malus domestica</name>
    <name type="common">Apple</name>
    <name type="synonym">Pyrus malus</name>
    <dbReference type="NCBI Taxonomy" id="3750"/>
    <lineage>
        <taxon>Eukaryota</taxon>
        <taxon>Viridiplantae</taxon>
        <taxon>Streptophyta</taxon>
        <taxon>Embryophyta</taxon>
        <taxon>Tracheophyta</taxon>
        <taxon>Spermatophyta</taxon>
        <taxon>Magnoliopsida</taxon>
        <taxon>eudicotyledons</taxon>
        <taxon>Gunneridae</taxon>
        <taxon>Pentapetalae</taxon>
        <taxon>rosids</taxon>
        <taxon>fabids</taxon>
        <taxon>Rosales</taxon>
        <taxon>Rosaceae</taxon>
        <taxon>Amygdaloideae</taxon>
        <taxon>Maleae</taxon>
        <taxon>Malus</taxon>
    </lineage>
</organism>